<protein>
    <submittedName>
        <fullName evidence="2">Membrane protein</fullName>
    </submittedName>
</protein>
<feature type="transmembrane region" description="Helical" evidence="1">
    <location>
        <begin position="99"/>
        <end position="120"/>
    </location>
</feature>
<comment type="caution">
    <text evidence="2">The sequence shown here is derived from an EMBL/GenBank/DDBJ whole genome shotgun (WGS) entry which is preliminary data.</text>
</comment>
<accession>A0ABU1JW40</accession>
<dbReference type="EMBL" id="JAVDPW010000010">
    <property type="protein sequence ID" value="MDR6292847.1"/>
    <property type="molecule type" value="Genomic_DNA"/>
</dbReference>
<keyword evidence="1" id="KW-0812">Transmembrane</keyword>
<dbReference type="Proteomes" id="UP001262410">
    <property type="component" value="Unassembled WGS sequence"/>
</dbReference>
<reference evidence="2 3" key="1">
    <citation type="submission" date="2023-07" db="EMBL/GenBank/DDBJ databases">
        <title>Sorghum-associated microbial communities from plants grown in Nebraska, USA.</title>
        <authorList>
            <person name="Schachtman D."/>
        </authorList>
    </citation>
    <scope>NUCLEOTIDE SEQUENCE [LARGE SCALE GENOMIC DNA]</scope>
    <source>
        <strain evidence="2 3">584</strain>
    </source>
</reference>
<proteinExistence type="predicted"/>
<sequence length="153" mass="15251">MSILVLALLIGVVAGLRALTAPAAVAWAAHLGWLPLGGTWLEFLGYTATPYILTLAAIAELVADQLPRTGSRKAPGPFAFRIIVGALCGAALGEPGSMLIGGAAAGAIGAVIGTLAGYQARMRLAAAAGRDLPIALLEDAIAVGGALWIVASV</sequence>
<evidence type="ECO:0000313" key="2">
    <source>
        <dbReference type="EMBL" id="MDR6292847.1"/>
    </source>
</evidence>
<keyword evidence="1" id="KW-1133">Transmembrane helix</keyword>
<gene>
    <name evidence="2" type="ORF">E9232_005392</name>
</gene>
<organism evidence="2 3">
    <name type="scientific">Inquilinus ginsengisoli</name>
    <dbReference type="NCBI Taxonomy" id="363840"/>
    <lineage>
        <taxon>Bacteria</taxon>
        <taxon>Pseudomonadati</taxon>
        <taxon>Pseudomonadota</taxon>
        <taxon>Alphaproteobacteria</taxon>
        <taxon>Rhodospirillales</taxon>
        <taxon>Rhodospirillaceae</taxon>
        <taxon>Inquilinus</taxon>
    </lineage>
</organism>
<keyword evidence="1" id="KW-0472">Membrane</keyword>
<evidence type="ECO:0000256" key="1">
    <source>
        <dbReference type="SAM" id="Phobius"/>
    </source>
</evidence>
<dbReference type="RefSeq" id="WP_309799309.1">
    <property type="nucleotide sequence ID" value="NZ_JAVDPW010000010.1"/>
</dbReference>
<evidence type="ECO:0000313" key="3">
    <source>
        <dbReference type="Proteomes" id="UP001262410"/>
    </source>
</evidence>
<name>A0ABU1JW40_9PROT</name>
<feature type="transmembrane region" description="Helical" evidence="1">
    <location>
        <begin position="75"/>
        <end position="93"/>
    </location>
</feature>
<keyword evidence="3" id="KW-1185">Reference proteome</keyword>
<feature type="transmembrane region" description="Helical" evidence="1">
    <location>
        <begin position="44"/>
        <end position="63"/>
    </location>
</feature>